<dbReference type="CDD" id="cd00519">
    <property type="entry name" value="Lipase_3"/>
    <property type="match status" value="1"/>
</dbReference>
<name>A0A8S0VK88_OLEEU</name>
<comment type="caution">
    <text evidence="3">The sequence shown here is derived from an EMBL/GenBank/DDBJ whole genome shotgun (WGS) entry which is preliminary data.</text>
</comment>
<dbReference type="OrthoDB" id="438440at2759"/>
<keyword evidence="4" id="KW-1185">Reference proteome</keyword>
<evidence type="ECO:0000259" key="2">
    <source>
        <dbReference type="Pfam" id="PF01764"/>
    </source>
</evidence>
<dbReference type="AlphaFoldDB" id="A0A8S0VK88"/>
<dbReference type="SUPFAM" id="SSF53474">
    <property type="entry name" value="alpha/beta-Hydrolases"/>
    <property type="match status" value="1"/>
</dbReference>
<accession>A0A8S0VK88</accession>
<proteinExistence type="predicted"/>
<reference evidence="3 4" key="1">
    <citation type="submission" date="2019-12" db="EMBL/GenBank/DDBJ databases">
        <authorList>
            <person name="Alioto T."/>
            <person name="Alioto T."/>
            <person name="Gomez Garrido J."/>
        </authorList>
    </citation>
    <scope>NUCLEOTIDE SEQUENCE [LARGE SCALE GENOMIC DNA]</scope>
</reference>
<gene>
    <name evidence="3" type="ORF">OLEA9_A099809</name>
</gene>
<dbReference type="InterPro" id="IPR029058">
    <property type="entry name" value="AB_hydrolase_fold"/>
</dbReference>
<dbReference type="Proteomes" id="UP000594638">
    <property type="component" value="Unassembled WGS sequence"/>
</dbReference>
<keyword evidence="1" id="KW-0378">Hydrolase</keyword>
<dbReference type="Gramene" id="OE9A099809T1">
    <property type="protein sequence ID" value="OE9A099809C1"/>
    <property type="gene ID" value="OE9A099809"/>
</dbReference>
<protein>
    <submittedName>
        <fullName evidence="3">Uncharacterized protein LOC111400402</fullName>
    </submittedName>
</protein>
<evidence type="ECO:0000256" key="1">
    <source>
        <dbReference type="ARBA" id="ARBA00022801"/>
    </source>
</evidence>
<dbReference type="GO" id="GO:0006629">
    <property type="term" value="P:lipid metabolic process"/>
    <property type="evidence" value="ECO:0007669"/>
    <property type="project" value="InterPro"/>
</dbReference>
<dbReference type="PANTHER" id="PTHR46086:SF3">
    <property type="entry name" value="TRIACYLGLYCEROL LIPASE OBL1"/>
    <property type="match status" value="1"/>
</dbReference>
<dbReference type="Gene3D" id="3.40.50.1820">
    <property type="entry name" value="alpha/beta hydrolase"/>
    <property type="match status" value="1"/>
</dbReference>
<dbReference type="EMBL" id="CACTIH010009483">
    <property type="protein sequence ID" value="CAA3031788.1"/>
    <property type="molecule type" value="Genomic_DNA"/>
</dbReference>
<evidence type="ECO:0000313" key="3">
    <source>
        <dbReference type="EMBL" id="CAA3031788.1"/>
    </source>
</evidence>
<dbReference type="GO" id="GO:0004806">
    <property type="term" value="F:triacylglycerol lipase activity"/>
    <property type="evidence" value="ECO:0007669"/>
    <property type="project" value="InterPro"/>
</dbReference>
<dbReference type="Pfam" id="PF01764">
    <property type="entry name" value="Lipase_3"/>
    <property type="match status" value="1"/>
</dbReference>
<dbReference type="InterPro" id="IPR044819">
    <property type="entry name" value="OBL-like"/>
</dbReference>
<feature type="domain" description="Fungal lipase-type" evidence="2">
    <location>
        <begin position="223"/>
        <end position="424"/>
    </location>
</feature>
<sequence length="527" mass="60462">MSSISGFLIVKPENGGILDLFKFLALNNQQSVAKFLEGSHGDGVVVFEEEVNGDNRWGIVVSIIARKVIKIFGKPLEWTGYLVEFILNLLSLNGNFLGLAYRILHGDIVIPQRGSETFISAIGHLDGRIDLYKSDMLLKEFDEPNILNNLLRPEMGNQALFDLCLMASKLAYENAKVVRNVINLHWKMHFVDFYNCWNEYQKEESTQVFILCDKPKDANLILISFRGTEPFDADDWITDFDYSWYEIPEIGKVHMGFLEALGLGTRKNTLSFQENLQVKNVNSGNFNRLYASTPSEGYKLSTSNQQGVLDQSSDKKLLPVMGERTAYYSLRSKLKSLLKEYKNAKFVVTGHSLGGALAILFPTVLILHEEDEVMQQFLGVYTYGQPRVGNRQLGRFMESRLEYPNPKYFRVVYCNDIVPRLPYDNRTFLYKHFGICLYYNSLYIEHKVDEEPNPNYFGIQFLIPEYMNAVWELFRSLIIGHIQGPDYKECWESTLLRIVGLAIPGLSAHSPVDYVNSVRLGRMDQFR</sequence>
<organism evidence="3 4">
    <name type="scientific">Olea europaea subsp. europaea</name>
    <dbReference type="NCBI Taxonomy" id="158383"/>
    <lineage>
        <taxon>Eukaryota</taxon>
        <taxon>Viridiplantae</taxon>
        <taxon>Streptophyta</taxon>
        <taxon>Embryophyta</taxon>
        <taxon>Tracheophyta</taxon>
        <taxon>Spermatophyta</taxon>
        <taxon>Magnoliopsida</taxon>
        <taxon>eudicotyledons</taxon>
        <taxon>Gunneridae</taxon>
        <taxon>Pentapetalae</taxon>
        <taxon>asterids</taxon>
        <taxon>lamiids</taxon>
        <taxon>Lamiales</taxon>
        <taxon>Oleaceae</taxon>
        <taxon>Oleeae</taxon>
        <taxon>Olea</taxon>
    </lineage>
</organism>
<dbReference type="PANTHER" id="PTHR46086">
    <property type="entry name" value="ALPHA/BETA-HYDROLASES SUPERFAMILY PROTEIN"/>
    <property type="match status" value="1"/>
</dbReference>
<dbReference type="InterPro" id="IPR002921">
    <property type="entry name" value="Fungal_lipase-type"/>
</dbReference>
<evidence type="ECO:0000313" key="4">
    <source>
        <dbReference type="Proteomes" id="UP000594638"/>
    </source>
</evidence>